<dbReference type="SMART" id="SM00382">
    <property type="entry name" value="AAA"/>
    <property type="match status" value="1"/>
</dbReference>
<dbReference type="PROSITE" id="PS50893">
    <property type="entry name" value="ABC_TRANSPORTER_2"/>
    <property type="match status" value="1"/>
</dbReference>
<dbReference type="Gene3D" id="1.20.1560.10">
    <property type="entry name" value="ABC transporter type 1, transmembrane domain"/>
    <property type="match status" value="1"/>
</dbReference>
<gene>
    <name evidence="11" type="ORF">IAD49_06495</name>
</gene>
<comment type="similarity">
    <text evidence="2">Belongs to the ABC transporter superfamily.</text>
</comment>
<dbReference type="GO" id="GO:0005524">
    <property type="term" value="F:ATP binding"/>
    <property type="evidence" value="ECO:0007669"/>
    <property type="project" value="UniProtKB-KW"/>
</dbReference>
<dbReference type="GO" id="GO:0034040">
    <property type="term" value="F:ATPase-coupled lipid transmembrane transporter activity"/>
    <property type="evidence" value="ECO:0007669"/>
    <property type="project" value="TreeGrafter"/>
</dbReference>
<evidence type="ECO:0000259" key="10">
    <source>
        <dbReference type="PROSITE" id="PS50929"/>
    </source>
</evidence>
<feature type="transmembrane region" description="Helical" evidence="8">
    <location>
        <begin position="148"/>
        <end position="174"/>
    </location>
</feature>
<dbReference type="EMBL" id="DVML01000039">
    <property type="protein sequence ID" value="HIU23213.1"/>
    <property type="molecule type" value="Genomic_DNA"/>
</dbReference>
<feature type="domain" description="ABC transporter" evidence="9">
    <location>
        <begin position="339"/>
        <end position="570"/>
    </location>
</feature>
<feature type="domain" description="ABC transmembrane type-1" evidence="10">
    <location>
        <begin position="27"/>
        <end position="285"/>
    </location>
</feature>
<keyword evidence="6 8" id="KW-1133">Transmembrane helix</keyword>
<evidence type="ECO:0000313" key="11">
    <source>
        <dbReference type="EMBL" id="HIU23213.1"/>
    </source>
</evidence>
<dbReference type="Proteomes" id="UP000824087">
    <property type="component" value="Unassembled WGS sequence"/>
</dbReference>
<comment type="subcellular location">
    <subcellularLocation>
        <location evidence="1">Cell membrane</location>
        <topology evidence="1">Multi-pass membrane protein</topology>
    </subcellularLocation>
</comment>
<dbReference type="GO" id="GO:0140359">
    <property type="term" value="F:ABC-type transporter activity"/>
    <property type="evidence" value="ECO:0007669"/>
    <property type="project" value="InterPro"/>
</dbReference>
<evidence type="ECO:0000259" key="9">
    <source>
        <dbReference type="PROSITE" id="PS50893"/>
    </source>
</evidence>
<dbReference type="Pfam" id="PF00005">
    <property type="entry name" value="ABC_tran"/>
    <property type="match status" value="1"/>
</dbReference>
<comment type="caution">
    <text evidence="11">The sequence shown here is derived from an EMBL/GenBank/DDBJ whole genome shotgun (WGS) entry which is preliminary data.</text>
</comment>
<sequence>MIKGVYEIAKKHWGLIPHKKIYIIERLISKTVGSIFSILIYAVLPSLIVKALTEGNQEQTIFWIIVISICYLLHIVSYYWNYWIDGIDNNYVYCKLKDAIFNALVKYDLDYHKNLSTSRVINTTAADVWNISSLNDSIVDCIVTFFKIIVMLCLILMTNVWVGLLATVIILGYMQAIEQSNNRMVYYLRKQRKFQDRIAGSLSEVLDGKLEVQVYDMFSKLQTRFQNIVSKFRIAYLKKRFYMDLRDSGLPMIYQIGQVLLYFVMLIYVFQGKFTVDKIVLLIGYYDLMVTDVQYMCNCSKTLKTHIVAVDRIQEVLDYQEKHLLSFGENEQDDITGNISLCDVSFRYEEEPTLQHINAVFEHNQVTAIVGKSGSGKSTIFNLLLRLYPLEEGIILLDGIPIYDYARKVYFSNVSVVNQKPFVFHMSIRQNLSLVDPNHKRQEEACKRVGIHDIIMNLKEGYNTILTENGSELSIGEKQLLSLARTLLSKAEVLLFDEITSSLDSKTTTHIASLLKELKKDHTIIMITHKPEMMRASDNIIVLSHGMIVGCGTHHELVKKNEYYKKLQLTEERL</sequence>
<dbReference type="InterPro" id="IPR003439">
    <property type="entry name" value="ABC_transporter-like_ATP-bd"/>
</dbReference>
<keyword evidence="5 11" id="KW-0067">ATP-binding</keyword>
<keyword evidence="3 8" id="KW-0812">Transmembrane</keyword>
<dbReference type="InterPro" id="IPR011527">
    <property type="entry name" value="ABC1_TM_dom"/>
</dbReference>
<reference evidence="11" key="2">
    <citation type="journal article" date="2021" name="PeerJ">
        <title>Extensive microbial diversity within the chicken gut microbiome revealed by metagenomics and culture.</title>
        <authorList>
            <person name="Gilroy R."/>
            <person name="Ravi A."/>
            <person name="Getino M."/>
            <person name="Pursley I."/>
            <person name="Horton D.L."/>
            <person name="Alikhan N.F."/>
            <person name="Baker D."/>
            <person name="Gharbi K."/>
            <person name="Hall N."/>
            <person name="Watson M."/>
            <person name="Adriaenssens E.M."/>
            <person name="Foster-Nyarko E."/>
            <person name="Jarju S."/>
            <person name="Secka A."/>
            <person name="Antonio M."/>
            <person name="Oren A."/>
            <person name="Chaudhuri R.R."/>
            <person name="La Ragione R."/>
            <person name="Hildebrand F."/>
            <person name="Pallen M.J."/>
        </authorList>
    </citation>
    <scope>NUCLEOTIDE SEQUENCE</scope>
    <source>
        <strain evidence="11">CHK197-8231</strain>
    </source>
</reference>
<keyword evidence="7 8" id="KW-0472">Membrane</keyword>
<dbReference type="GO" id="GO:0005886">
    <property type="term" value="C:plasma membrane"/>
    <property type="evidence" value="ECO:0007669"/>
    <property type="project" value="UniProtKB-SubCell"/>
</dbReference>
<reference evidence="11" key="1">
    <citation type="submission" date="2020-10" db="EMBL/GenBank/DDBJ databases">
        <authorList>
            <person name="Gilroy R."/>
        </authorList>
    </citation>
    <scope>NUCLEOTIDE SEQUENCE</scope>
    <source>
        <strain evidence="11">CHK197-8231</strain>
    </source>
</reference>
<evidence type="ECO:0000256" key="8">
    <source>
        <dbReference type="SAM" id="Phobius"/>
    </source>
</evidence>
<dbReference type="GO" id="GO:0016887">
    <property type="term" value="F:ATP hydrolysis activity"/>
    <property type="evidence" value="ECO:0007669"/>
    <property type="project" value="InterPro"/>
</dbReference>
<protein>
    <submittedName>
        <fullName evidence="11">ABC transporter ATP-binding protein</fullName>
    </submittedName>
</protein>
<evidence type="ECO:0000256" key="2">
    <source>
        <dbReference type="ARBA" id="ARBA00005417"/>
    </source>
</evidence>
<dbReference type="InterPro" id="IPR039421">
    <property type="entry name" value="Type_1_exporter"/>
</dbReference>
<evidence type="ECO:0000256" key="6">
    <source>
        <dbReference type="ARBA" id="ARBA00022989"/>
    </source>
</evidence>
<feature type="transmembrane region" description="Helical" evidence="8">
    <location>
        <begin position="249"/>
        <end position="270"/>
    </location>
</feature>
<dbReference type="Pfam" id="PF00664">
    <property type="entry name" value="ABC_membrane"/>
    <property type="match status" value="1"/>
</dbReference>
<feature type="transmembrane region" description="Helical" evidence="8">
    <location>
        <begin position="61"/>
        <end position="80"/>
    </location>
</feature>
<dbReference type="SUPFAM" id="SSF52540">
    <property type="entry name" value="P-loop containing nucleoside triphosphate hydrolases"/>
    <property type="match status" value="1"/>
</dbReference>
<name>A0A9D1L4Q4_9BACT</name>
<dbReference type="PANTHER" id="PTHR24221:SF654">
    <property type="entry name" value="ATP-BINDING CASSETTE SUB-FAMILY B MEMBER 6"/>
    <property type="match status" value="1"/>
</dbReference>
<dbReference type="PROSITE" id="PS50929">
    <property type="entry name" value="ABC_TM1F"/>
    <property type="match status" value="1"/>
</dbReference>
<dbReference type="Gene3D" id="3.40.50.300">
    <property type="entry name" value="P-loop containing nucleotide triphosphate hydrolases"/>
    <property type="match status" value="1"/>
</dbReference>
<dbReference type="InterPro" id="IPR036640">
    <property type="entry name" value="ABC1_TM_sf"/>
</dbReference>
<evidence type="ECO:0000256" key="7">
    <source>
        <dbReference type="ARBA" id="ARBA00023136"/>
    </source>
</evidence>
<proteinExistence type="inferred from homology"/>
<evidence type="ECO:0000256" key="4">
    <source>
        <dbReference type="ARBA" id="ARBA00022741"/>
    </source>
</evidence>
<dbReference type="InterPro" id="IPR027417">
    <property type="entry name" value="P-loop_NTPase"/>
</dbReference>
<evidence type="ECO:0000256" key="1">
    <source>
        <dbReference type="ARBA" id="ARBA00004651"/>
    </source>
</evidence>
<evidence type="ECO:0000256" key="5">
    <source>
        <dbReference type="ARBA" id="ARBA00022840"/>
    </source>
</evidence>
<dbReference type="InterPro" id="IPR003593">
    <property type="entry name" value="AAA+_ATPase"/>
</dbReference>
<dbReference type="AlphaFoldDB" id="A0A9D1L4Q4"/>
<evidence type="ECO:0000313" key="12">
    <source>
        <dbReference type="Proteomes" id="UP000824087"/>
    </source>
</evidence>
<feature type="transmembrane region" description="Helical" evidence="8">
    <location>
        <begin position="27"/>
        <end position="49"/>
    </location>
</feature>
<accession>A0A9D1L4Q4</accession>
<dbReference type="SUPFAM" id="SSF90123">
    <property type="entry name" value="ABC transporter transmembrane region"/>
    <property type="match status" value="1"/>
</dbReference>
<evidence type="ECO:0000256" key="3">
    <source>
        <dbReference type="ARBA" id="ARBA00022692"/>
    </source>
</evidence>
<organism evidence="11 12">
    <name type="scientific">Candidatus Fimihabitans intestinipullorum</name>
    <dbReference type="NCBI Taxonomy" id="2840820"/>
    <lineage>
        <taxon>Bacteria</taxon>
        <taxon>Bacillati</taxon>
        <taxon>Mycoplasmatota</taxon>
        <taxon>Mycoplasmatota incertae sedis</taxon>
        <taxon>Candidatus Fimihabitans</taxon>
    </lineage>
</organism>
<dbReference type="PANTHER" id="PTHR24221">
    <property type="entry name" value="ATP-BINDING CASSETTE SUB-FAMILY B"/>
    <property type="match status" value="1"/>
</dbReference>
<keyword evidence="4" id="KW-0547">Nucleotide-binding</keyword>